<gene>
    <name evidence="1" type="ordered locus">Mcup_1640</name>
</gene>
<proteinExistence type="predicted"/>
<evidence type="ECO:0000313" key="1">
    <source>
        <dbReference type="EMBL" id="AEB95743.1"/>
    </source>
</evidence>
<protein>
    <submittedName>
        <fullName evidence="1">Uncharacterized protein</fullName>
    </submittedName>
</protein>
<dbReference type="PATRIC" id="fig|1006006.8.peg.1642"/>
<evidence type="ECO:0000313" key="2">
    <source>
        <dbReference type="Proteomes" id="UP000007812"/>
    </source>
</evidence>
<keyword evidence="2" id="KW-1185">Reference proteome</keyword>
<dbReference type="AlphaFoldDB" id="F4FZY1"/>
<name>F4FZY1_METCR</name>
<organism evidence="1 2">
    <name type="scientific">Metallosphaera cuprina (strain Ar-4)</name>
    <dbReference type="NCBI Taxonomy" id="1006006"/>
    <lineage>
        <taxon>Archaea</taxon>
        <taxon>Thermoproteota</taxon>
        <taxon>Thermoprotei</taxon>
        <taxon>Sulfolobales</taxon>
        <taxon>Sulfolobaceae</taxon>
        <taxon>Metallosphaera</taxon>
    </lineage>
</organism>
<dbReference type="Proteomes" id="UP000007812">
    <property type="component" value="Chromosome"/>
</dbReference>
<reference evidence="1 2" key="1">
    <citation type="journal article" date="2011" name="J. Bacteriol.">
        <title>Complete genome sequence of Metallosphaera cuprina, a metal sulfide-oxidizing archaeon from a hot spring.</title>
        <authorList>
            <person name="Liu L.J."/>
            <person name="You X.Y."/>
            <person name="Zheng H."/>
            <person name="Wang S."/>
            <person name="Jiang C.Y."/>
            <person name="Liu S.J."/>
        </authorList>
    </citation>
    <scope>NUCLEOTIDE SEQUENCE [LARGE SCALE GENOMIC DNA]</scope>
    <source>
        <strain evidence="1 2">Ar-4</strain>
    </source>
</reference>
<accession>F4FZY1</accession>
<dbReference type="KEGG" id="mcn:Mcup_1640"/>
<dbReference type="EMBL" id="CP002656">
    <property type="protein sequence ID" value="AEB95743.1"/>
    <property type="molecule type" value="Genomic_DNA"/>
</dbReference>
<dbReference type="HOGENOM" id="CLU_3020964_0_0_2"/>
<dbReference type="STRING" id="1006006.Mcup_1640"/>
<sequence>MVFIMGWPASNILEFILQKIIEKKTKMVLRKFYNWTSIHGEEMMRDYGWVLKERA</sequence>
<dbReference type="eggNOG" id="arCOG07232">
    <property type="taxonomic scope" value="Archaea"/>
</dbReference>